<feature type="region of interest" description="Disordered" evidence="2">
    <location>
        <begin position="187"/>
        <end position="223"/>
    </location>
</feature>
<gene>
    <name evidence="4" type="ORF">IFR04_008091</name>
</gene>
<evidence type="ECO:0000256" key="2">
    <source>
        <dbReference type="SAM" id="MobiDB-lite"/>
    </source>
</evidence>
<protein>
    <recommendedName>
        <fullName evidence="3">Phospholipase/carboxylesterase/thioesterase domain-containing protein</fullName>
    </recommendedName>
</protein>
<dbReference type="OrthoDB" id="2418081at2759"/>
<feature type="domain" description="Phospholipase/carboxylesterase/thioesterase" evidence="3">
    <location>
        <begin position="123"/>
        <end position="189"/>
    </location>
</feature>
<dbReference type="InterPro" id="IPR050565">
    <property type="entry name" value="LYPA1-2/EST-like"/>
</dbReference>
<dbReference type="InterPro" id="IPR003140">
    <property type="entry name" value="PLipase/COase/thioEstase"/>
</dbReference>
<comment type="similarity">
    <text evidence="1">Belongs to the AB hydrolase superfamily. AB hydrolase 2 family.</text>
</comment>
<sequence>MVVFGHFSVSVVDPVSTEHTHTVIFLHDDVESKDGSATETLNLDLDHQVSNDKFADDTLSVLASNGKTLPQTFPTYRWVFLSSYIEDWVLEPPNEEKVMKKRPWFISPRNDKYIGLHESIDSTTKTILGESHHVPTKHMILCGFGHGCTAANHALVSERIKMGGFIGLSGWLPYPRKRKSLVDMQSDIPGMRSASASPKTPTSPKSRRGSLTADSNTKLGKTDDHLPVKDLPILIGYFEKGGKAPKNLQQSLLRALEGKGAIGGDLKVYQQDEPGIKSPKVVDDIVKFMKAIFPASTQQAEEKSDDKANEKPDSKTDGQTELQNPQPYRRWCSIV</sequence>
<reference evidence="4" key="1">
    <citation type="submission" date="2021-02" db="EMBL/GenBank/DDBJ databases">
        <title>Genome sequence Cadophora malorum strain M34.</title>
        <authorList>
            <person name="Stefanovic E."/>
            <person name="Vu D."/>
            <person name="Scully C."/>
            <person name="Dijksterhuis J."/>
            <person name="Roader J."/>
            <person name="Houbraken J."/>
        </authorList>
    </citation>
    <scope>NUCLEOTIDE SEQUENCE</scope>
    <source>
        <strain evidence="4">M34</strain>
    </source>
</reference>
<dbReference type="InterPro" id="IPR029058">
    <property type="entry name" value="AB_hydrolase_fold"/>
</dbReference>
<proteinExistence type="inferred from homology"/>
<accession>A0A8H7TFG7</accession>
<dbReference type="GO" id="GO:0008474">
    <property type="term" value="F:palmitoyl-(protein) hydrolase activity"/>
    <property type="evidence" value="ECO:0007669"/>
    <property type="project" value="TreeGrafter"/>
</dbReference>
<feature type="compositionally biased region" description="Low complexity" evidence="2">
    <location>
        <begin position="192"/>
        <end position="204"/>
    </location>
</feature>
<dbReference type="GO" id="GO:0005737">
    <property type="term" value="C:cytoplasm"/>
    <property type="evidence" value="ECO:0007669"/>
    <property type="project" value="TreeGrafter"/>
</dbReference>
<dbReference type="GO" id="GO:0052689">
    <property type="term" value="F:carboxylic ester hydrolase activity"/>
    <property type="evidence" value="ECO:0007669"/>
    <property type="project" value="TreeGrafter"/>
</dbReference>
<dbReference type="Pfam" id="PF02230">
    <property type="entry name" value="Abhydrolase_2"/>
    <property type="match status" value="1"/>
</dbReference>
<evidence type="ECO:0000259" key="3">
    <source>
        <dbReference type="Pfam" id="PF02230"/>
    </source>
</evidence>
<comment type="caution">
    <text evidence="4">The sequence shown here is derived from an EMBL/GenBank/DDBJ whole genome shotgun (WGS) entry which is preliminary data.</text>
</comment>
<name>A0A8H7TFG7_9HELO</name>
<keyword evidence="5" id="KW-1185">Reference proteome</keyword>
<organism evidence="4 5">
    <name type="scientific">Cadophora malorum</name>
    <dbReference type="NCBI Taxonomy" id="108018"/>
    <lineage>
        <taxon>Eukaryota</taxon>
        <taxon>Fungi</taxon>
        <taxon>Dikarya</taxon>
        <taxon>Ascomycota</taxon>
        <taxon>Pezizomycotina</taxon>
        <taxon>Leotiomycetes</taxon>
        <taxon>Helotiales</taxon>
        <taxon>Ploettnerulaceae</taxon>
        <taxon>Cadophora</taxon>
    </lineage>
</organism>
<evidence type="ECO:0000313" key="4">
    <source>
        <dbReference type="EMBL" id="KAG4418809.1"/>
    </source>
</evidence>
<dbReference type="PANTHER" id="PTHR10655:SF63">
    <property type="entry name" value="PHOSPHOLIPASE_CARBOXYLESTERASE_THIOESTERASE DOMAIN-CONTAINING PROTEIN"/>
    <property type="match status" value="1"/>
</dbReference>
<dbReference type="EMBL" id="JAFJYH010000120">
    <property type="protein sequence ID" value="KAG4418809.1"/>
    <property type="molecule type" value="Genomic_DNA"/>
</dbReference>
<evidence type="ECO:0000313" key="5">
    <source>
        <dbReference type="Proteomes" id="UP000664132"/>
    </source>
</evidence>
<dbReference type="AlphaFoldDB" id="A0A8H7TFG7"/>
<dbReference type="Proteomes" id="UP000664132">
    <property type="component" value="Unassembled WGS sequence"/>
</dbReference>
<feature type="region of interest" description="Disordered" evidence="2">
    <location>
        <begin position="296"/>
        <end position="329"/>
    </location>
</feature>
<dbReference type="Gene3D" id="3.40.50.1820">
    <property type="entry name" value="alpha/beta hydrolase"/>
    <property type="match status" value="1"/>
</dbReference>
<evidence type="ECO:0000256" key="1">
    <source>
        <dbReference type="ARBA" id="ARBA00006499"/>
    </source>
</evidence>
<dbReference type="PANTHER" id="PTHR10655">
    <property type="entry name" value="LYSOPHOSPHOLIPASE-RELATED"/>
    <property type="match status" value="1"/>
</dbReference>
<feature type="compositionally biased region" description="Basic and acidic residues" evidence="2">
    <location>
        <begin position="300"/>
        <end position="318"/>
    </location>
</feature>